<sequence length="303" mass="34095">MHCSETQPDIENVYWYFKYHRAVDSQRQPMFKRLIMSYTSGLEDPDLPYYEDWYSLLADYAVCQMTKPSDKLVAISAVAKEMQKHLSDVGEPTTYLAGLWGSRLPQALIWYIEPSSVQRSRPRSFRAPSWSWAAVDGQLIHRDETFDFESPFARVVRAETTTSTGDETGQVTGGSITLESVLLLLTARFGASTGHSASSCLDIASIKASGENHAPVRFGSDSDADASGNVYFDTLEDVGYEVQFMPVTRQAGSDHFTYGLALVGHGEVFKRVGHVVINLHWEEMLPSWNTWLRELPRHVIDIE</sequence>
<accession>A0A9P6HXE4</accession>
<proteinExistence type="predicted"/>
<dbReference type="RefSeq" id="XP_038741775.1">
    <property type="nucleotide sequence ID" value="XM_038892855.1"/>
</dbReference>
<protein>
    <recommendedName>
        <fullName evidence="3">Heterokaryon incompatibility protein 6, OR allele</fullName>
    </recommendedName>
</protein>
<evidence type="ECO:0008006" key="3">
    <source>
        <dbReference type="Google" id="ProtNLM"/>
    </source>
</evidence>
<dbReference type="EMBL" id="JAATWM020000038">
    <property type="protein sequence ID" value="KAF9872314.1"/>
    <property type="molecule type" value="Genomic_DNA"/>
</dbReference>
<organism evidence="1 2">
    <name type="scientific">Colletotrichum karsti</name>
    <dbReference type="NCBI Taxonomy" id="1095194"/>
    <lineage>
        <taxon>Eukaryota</taxon>
        <taxon>Fungi</taxon>
        <taxon>Dikarya</taxon>
        <taxon>Ascomycota</taxon>
        <taxon>Pezizomycotina</taxon>
        <taxon>Sordariomycetes</taxon>
        <taxon>Hypocreomycetidae</taxon>
        <taxon>Glomerellales</taxon>
        <taxon>Glomerellaceae</taxon>
        <taxon>Colletotrichum</taxon>
        <taxon>Colletotrichum boninense species complex</taxon>
    </lineage>
</organism>
<gene>
    <name evidence="1" type="ORF">CkaCkLH20_10141</name>
</gene>
<keyword evidence="2" id="KW-1185">Reference proteome</keyword>
<reference evidence="1" key="2">
    <citation type="submission" date="2020-11" db="EMBL/GenBank/DDBJ databases">
        <title>Whole genome sequencing of Colletotrichum sp.</title>
        <authorList>
            <person name="Li H."/>
        </authorList>
    </citation>
    <scope>NUCLEOTIDE SEQUENCE</scope>
    <source>
        <strain evidence="1">CkLH20</strain>
    </source>
</reference>
<evidence type="ECO:0000313" key="2">
    <source>
        <dbReference type="Proteomes" id="UP000781932"/>
    </source>
</evidence>
<evidence type="ECO:0000313" key="1">
    <source>
        <dbReference type="EMBL" id="KAF9872314.1"/>
    </source>
</evidence>
<comment type="caution">
    <text evidence="1">The sequence shown here is derived from an EMBL/GenBank/DDBJ whole genome shotgun (WGS) entry which is preliminary data.</text>
</comment>
<dbReference type="GeneID" id="62165929"/>
<name>A0A9P6HXE4_9PEZI</name>
<dbReference type="PANTHER" id="PTHR33112">
    <property type="entry name" value="DOMAIN PROTEIN, PUTATIVE-RELATED"/>
    <property type="match status" value="1"/>
</dbReference>
<dbReference type="AlphaFoldDB" id="A0A9P6HXE4"/>
<dbReference type="Proteomes" id="UP000781932">
    <property type="component" value="Unassembled WGS sequence"/>
</dbReference>
<dbReference type="PANTHER" id="PTHR33112:SF10">
    <property type="entry name" value="TOL"/>
    <property type="match status" value="1"/>
</dbReference>
<reference evidence="1" key="1">
    <citation type="submission" date="2020-03" db="EMBL/GenBank/DDBJ databases">
        <authorList>
            <person name="He L."/>
        </authorList>
    </citation>
    <scope>NUCLEOTIDE SEQUENCE</scope>
    <source>
        <strain evidence="1">CkLH20</strain>
    </source>
</reference>
<dbReference type="OrthoDB" id="4841500at2759"/>